<dbReference type="RefSeq" id="WP_091700656.1">
    <property type="nucleotide sequence ID" value="NZ_FOJQ01000005.1"/>
</dbReference>
<dbReference type="EMBL" id="FOJQ01000005">
    <property type="protein sequence ID" value="SFA42146.1"/>
    <property type="molecule type" value="Genomic_DNA"/>
</dbReference>
<dbReference type="Gene3D" id="3.30.1490.480">
    <property type="entry name" value="Endolytic murein transglycosylase"/>
    <property type="match status" value="1"/>
</dbReference>
<dbReference type="Pfam" id="PF02618">
    <property type="entry name" value="YceG"/>
    <property type="match status" value="1"/>
</dbReference>
<keyword evidence="1" id="KW-1133">Transmembrane helix</keyword>
<dbReference type="STRING" id="150248.SAMN05216169_100576"/>
<feature type="transmembrane region" description="Helical" evidence="1">
    <location>
        <begin position="7"/>
        <end position="27"/>
    </location>
</feature>
<accession>A0A1I0STQ7</accession>
<proteinExistence type="predicted"/>
<evidence type="ECO:0000313" key="2">
    <source>
        <dbReference type="EMBL" id="SFA42146.1"/>
    </source>
</evidence>
<dbReference type="OrthoDB" id="2138957at2"/>
<protein>
    <submittedName>
        <fullName evidence="2">YceG-like family protein</fullName>
    </submittedName>
</protein>
<dbReference type="InterPro" id="IPR003770">
    <property type="entry name" value="MLTG-like"/>
</dbReference>
<evidence type="ECO:0000256" key="1">
    <source>
        <dbReference type="SAM" id="Phobius"/>
    </source>
</evidence>
<dbReference type="AlphaFoldDB" id="A0A1I0STQ7"/>
<organism evidence="2 3">
    <name type="scientific">Anoxybacillus pushchinoensis</name>
    <dbReference type="NCBI Taxonomy" id="150248"/>
    <lineage>
        <taxon>Bacteria</taxon>
        <taxon>Bacillati</taxon>
        <taxon>Bacillota</taxon>
        <taxon>Bacilli</taxon>
        <taxon>Bacillales</taxon>
        <taxon>Anoxybacillaceae</taxon>
        <taxon>Anoxybacillus</taxon>
    </lineage>
</organism>
<dbReference type="Proteomes" id="UP000198979">
    <property type="component" value="Unassembled WGS sequence"/>
</dbReference>
<keyword evidence="1" id="KW-0812">Transmembrane</keyword>
<name>A0A1I0STQ7_9BACL</name>
<keyword evidence="1" id="KW-0472">Membrane</keyword>
<gene>
    <name evidence="2" type="ORF">SAMN05216169_100576</name>
</gene>
<reference evidence="3" key="1">
    <citation type="submission" date="2016-10" db="EMBL/GenBank/DDBJ databases">
        <authorList>
            <person name="Varghese N."/>
            <person name="Submissions S."/>
        </authorList>
    </citation>
    <scope>NUCLEOTIDE SEQUENCE [LARGE SCALE GENOMIC DNA]</scope>
    <source>
        <strain evidence="3">K1</strain>
    </source>
</reference>
<sequence>MRNITRAFSAGILFATTILAIVYHVYYMGDTHVTKQQYELVIAERNKLADELEKLKKEKKNTTLPRKETYVYTLTIEKGEASRDIAKRLEQARIIDDAQSFLTYLDTHQLTRAVRPGTYIVTSDMSHEQIARQITK</sequence>
<keyword evidence="3" id="KW-1185">Reference proteome</keyword>
<evidence type="ECO:0000313" key="3">
    <source>
        <dbReference type="Proteomes" id="UP000198979"/>
    </source>
</evidence>